<feature type="compositionally biased region" description="Low complexity" evidence="1">
    <location>
        <begin position="189"/>
        <end position="199"/>
    </location>
</feature>
<feature type="domain" description="Amidase" evidence="2">
    <location>
        <begin position="44"/>
        <end position="455"/>
    </location>
</feature>
<sequence length="526" mass="56338">MAGRSFSSQGLAQTSFDGYAVDLLTIDARGLQTLLENGNVTSLDLVRQYLAQIQKHDDKFHAMIQTTPHEILEKTASLLDQERAAGKIRGPLHGIPILIKDNVATHPSLGLPTSAGSYALLNSKPQANARIIDQLIAAGLIILGKSNLSEFANCKGSDMPSGWSAVGGQVQSAYVRGGVDPNDSKDGHSSPSGSSSGSAVGVSAGYAPLAIGTETDGSLVCPAGRAALYTIKPTIGLVPGEGIVPVSTHFDSAGPMTKSAYDLATLLDILASKPPSDRGGSYVAHLTGSWSDISVAVLDPDKWKFPEAWVKPVDGAEVQISREIRQAYDVIRSKAKKFVNNIDLISIDEFNIDGENSENIITQTDMKRNLTAYLENLAESEVRSIADLVAFNEKHADIELPPHHPRQDVLIDAMTRNTSIETYERHLQHLRNVARDRGVDHVLKSYGVDVILGPTDSGLTSMATGGGFPLCAMPLSYLDFNGRPFSVSAIAGRGQDALLVKVMSAWEATFPHRKPPPQLLEEENSS</sequence>
<dbReference type="EMBL" id="MU853783">
    <property type="protein sequence ID" value="KAK3941391.1"/>
    <property type="molecule type" value="Genomic_DNA"/>
</dbReference>
<evidence type="ECO:0000313" key="3">
    <source>
        <dbReference type="EMBL" id="KAK3941391.1"/>
    </source>
</evidence>
<proteinExistence type="predicted"/>
<dbReference type="Gene3D" id="3.90.1300.10">
    <property type="entry name" value="Amidase signature (AS) domain"/>
    <property type="match status" value="1"/>
</dbReference>
<reference evidence="4" key="1">
    <citation type="journal article" date="2023" name="Mol. Phylogenet. Evol.">
        <title>Genome-scale phylogeny and comparative genomics of the fungal order Sordariales.</title>
        <authorList>
            <person name="Hensen N."/>
            <person name="Bonometti L."/>
            <person name="Westerberg I."/>
            <person name="Brannstrom I.O."/>
            <person name="Guillou S."/>
            <person name="Cros-Aarteil S."/>
            <person name="Calhoun S."/>
            <person name="Haridas S."/>
            <person name="Kuo A."/>
            <person name="Mondo S."/>
            <person name="Pangilinan J."/>
            <person name="Riley R."/>
            <person name="LaButti K."/>
            <person name="Andreopoulos B."/>
            <person name="Lipzen A."/>
            <person name="Chen C."/>
            <person name="Yan M."/>
            <person name="Daum C."/>
            <person name="Ng V."/>
            <person name="Clum A."/>
            <person name="Steindorff A."/>
            <person name="Ohm R.A."/>
            <person name="Martin F."/>
            <person name="Silar P."/>
            <person name="Natvig D.O."/>
            <person name="Lalanne C."/>
            <person name="Gautier V."/>
            <person name="Ament-Velasquez S.L."/>
            <person name="Kruys A."/>
            <person name="Hutchinson M.I."/>
            <person name="Powell A.J."/>
            <person name="Barry K."/>
            <person name="Miller A.N."/>
            <person name="Grigoriev I.V."/>
            <person name="Debuchy R."/>
            <person name="Gladieux P."/>
            <person name="Hiltunen Thoren M."/>
            <person name="Johannesson H."/>
        </authorList>
    </citation>
    <scope>NUCLEOTIDE SEQUENCE [LARGE SCALE GENOMIC DNA]</scope>
    <source>
        <strain evidence="4">CBS 340.73</strain>
    </source>
</reference>
<gene>
    <name evidence="3" type="ORF">QBC46DRAFT_311481</name>
</gene>
<name>A0AAN6S679_9PEZI</name>
<evidence type="ECO:0000259" key="2">
    <source>
        <dbReference type="Pfam" id="PF01425"/>
    </source>
</evidence>
<dbReference type="PANTHER" id="PTHR42678:SF34">
    <property type="entry name" value="OS04G0183300 PROTEIN"/>
    <property type="match status" value="1"/>
</dbReference>
<accession>A0AAN6S679</accession>
<feature type="region of interest" description="Disordered" evidence="1">
    <location>
        <begin position="175"/>
        <end position="199"/>
    </location>
</feature>
<dbReference type="Proteomes" id="UP001303473">
    <property type="component" value="Unassembled WGS sequence"/>
</dbReference>
<keyword evidence="4" id="KW-1185">Reference proteome</keyword>
<evidence type="ECO:0000256" key="1">
    <source>
        <dbReference type="SAM" id="MobiDB-lite"/>
    </source>
</evidence>
<dbReference type="SUPFAM" id="SSF75304">
    <property type="entry name" value="Amidase signature (AS) enzymes"/>
    <property type="match status" value="1"/>
</dbReference>
<dbReference type="InterPro" id="IPR036928">
    <property type="entry name" value="AS_sf"/>
</dbReference>
<organism evidence="3 4">
    <name type="scientific">Diplogelasinospora grovesii</name>
    <dbReference type="NCBI Taxonomy" id="303347"/>
    <lineage>
        <taxon>Eukaryota</taxon>
        <taxon>Fungi</taxon>
        <taxon>Dikarya</taxon>
        <taxon>Ascomycota</taxon>
        <taxon>Pezizomycotina</taxon>
        <taxon>Sordariomycetes</taxon>
        <taxon>Sordariomycetidae</taxon>
        <taxon>Sordariales</taxon>
        <taxon>Diplogelasinosporaceae</taxon>
        <taxon>Diplogelasinospora</taxon>
    </lineage>
</organism>
<dbReference type="Pfam" id="PF01425">
    <property type="entry name" value="Amidase"/>
    <property type="match status" value="1"/>
</dbReference>
<evidence type="ECO:0000313" key="4">
    <source>
        <dbReference type="Proteomes" id="UP001303473"/>
    </source>
</evidence>
<dbReference type="AlphaFoldDB" id="A0AAN6S679"/>
<dbReference type="PANTHER" id="PTHR42678">
    <property type="entry name" value="AMIDASE"/>
    <property type="match status" value="1"/>
</dbReference>
<protein>
    <submittedName>
        <fullName evidence="3">Amidase signature domain-containing protein</fullName>
    </submittedName>
</protein>
<dbReference type="InterPro" id="IPR023631">
    <property type="entry name" value="Amidase_dom"/>
</dbReference>
<comment type="caution">
    <text evidence="3">The sequence shown here is derived from an EMBL/GenBank/DDBJ whole genome shotgun (WGS) entry which is preliminary data.</text>
</comment>